<evidence type="ECO:0000313" key="3">
    <source>
        <dbReference type="Proteomes" id="UP000287352"/>
    </source>
</evidence>
<keyword evidence="1" id="KW-0812">Transmembrane</keyword>
<dbReference type="AlphaFoldDB" id="A0A401ZYU1"/>
<name>A0A401ZYU1_9CHLR</name>
<comment type="caution">
    <text evidence="2">The sequence shown here is derived from an EMBL/GenBank/DDBJ whole genome shotgun (WGS) entry which is preliminary data.</text>
</comment>
<keyword evidence="1" id="KW-1133">Transmembrane helix</keyword>
<evidence type="ECO:0000313" key="2">
    <source>
        <dbReference type="EMBL" id="GCE12024.1"/>
    </source>
</evidence>
<feature type="transmembrane region" description="Helical" evidence="1">
    <location>
        <begin position="38"/>
        <end position="59"/>
    </location>
</feature>
<feature type="transmembrane region" description="Helical" evidence="1">
    <location>
        <begin position="12"/>
        <end position="32"/>
    </location>
</feature>
<proteinExistence type="predicted"/>
<reference evidence="3" key="1">
    <citation type="submission" date="2018-12" db="EMBL/GenBank/DDBJ databases">
        <title>Tengunoibacter tsumagoiensis gen. nov., sp. nov., Dictyobacter kobayashii sp. nov., D. alpinus sp. nov., and D. joshuensis sp. nov. and description of Dictyobacteraceae fam. nov. within the order Ktedonobacterales isolated from Tengu-no-mugimeshi.</title>
        <authorList>
            <person name="Wang C.M."/>
            <person name="Zheng Y."/>
            <person name="Sakai Y."/>
            <person name="Toyoda A."/>
            <person name="Minakuchi Y."/>
            <person name="Abe K."/>
            <person name="Yokota A."/>
            <person name="Yabe S."/>
        </authorList>
    </citation>
    <scope>NUCLEOTIDE SEQUENCE [LARGE SCALE GENOMIC DNA]</scope>
    <source>
        <strain evidence="3">Uno3</strain>
    </source>
</reference>
<gene>
    <name evidence="2" type="ORF">KTT_18830</name>
</gene>
<keyword evidence="3" id="KW-1185">Reference proteome</keyword>
<sequence length="65" mass="7322">MRNSKHPFLVSTLYIVTGLSTVFFLSGGYVPLPSIVRNIIGMMGVSLIICGVFTLLFYFNDRYLK</sequence>
<evidence type="ECO:0000256" key="1">
    <source>
        <dbReference type="SAM" id="Phobius"/>
    </source>
</evidence>
<protein>
    <submittedName>
        <fullName evidence="2">Uncharacterized protein</fullName>
    </submittedName>
</protein>
<keyword evidence="1" id="KW-0472">Membrane</keyword>
<accession>A0A401ZYU1</accession>
<dbReference type="EMBL" id="BIFR01000001">
    <property type="protein sequence ID" value="GCE12024.1"/>
    <property type="molecule type" value="Genomic_DNA"/>
</dbReference>
<dbReference type="Proteomes" id="UP000287352">
    <property type="component" value="Unassembled WGS sequence"/>
</dbReference>
<organism evidence="2 3">
    <name type="scientific">Tengunoibacter tsumagoiensis</name>
    <dbReference type="NCBI Taxonomy" id="2014871"/>
    <lineage>
        <taxon>Bacteria</taxon>
        <taxon>Bacillati</taxon>
        <taxon>Chloroflexota</taxon>
        <taxon>Ktedonobacteria</taxon>
        <taxon>Ktedonobacterales</taxon>
        <taxon>Dictyobacteraceae</taxon>
        <taxon>Tengunoibacter</taxon>
    </lineage>
</organism>